<dbReference type="Proteomes" id="UP000298735">
    <property type="component" value="Chromosome Linear"/>
</dbReference>
<dbReference type="EMBL" id="CP109969">
    <property type="protein sequence ID" value="UYZ10717.1"/>
    <property type="molecule type" value="Genomic_DNA"/>
</dbReference>
<protein>
    <submittedName>
        <fullName evidence="1">Uncharacterized protein</fullName>
    </submittedName>
</protein>
<accession>A0A4Z1QQ66</accession>
<gene>
    <name evidence="1" type="ORF">CFBP5507_24225</name>
</gene>
<sequence>MLLRDTSKWTNLNETRGLLFLVQRLEELTFPYSLDSYKSPTMSVQGLLLEALTLIRESQALGDQNFEKAMNSLSHIIDEIQFRLKGNFIAKSVSSLNIDSLIEHKGEKEPITDVERRFKIAYAELNSPSYLHEIISSIIELGTDERNKIKLDFLAKEFSSFLQSKGVSREHMQNVLQDFFWNDNEITSTSQFKDFCIQVYPHQHRFCVVFGVATTLAAIDAKTLRRAMATILPDDIGIEIDEEISEGFHEALMNFKKSVNYPHLCMVFADATDYNSAFTKARSKIEEVFNFFRIFSHKSLLDVSESALVEQSCCAGERRVIQFSNNTMHFIKDMRKARATSVLKRFSEDISLDVGNDSHKFNNAVNIHGMSLNISSPDIQLVNIWTCLETLVPAGGSGSKISHVVKNVVPIIMLGYMNRLISNLLFDILRWSRRDFKIALSMANIQDEVDIKSKFIIILTKNEKVEALEYLLGRCDSFELLRNRIYNLSVLISDRRRTLEKISSHQQMVEWQIYRIYRTRNSIVHSGDSPEHTKYLVENAHDFFDQTLFFCLELSAWKSEFDTFLSCFDYSIEQYRSYLRCLKAEAEFPVVWQLPRYRDKSSVFGEG</sequence>
<evidence type="ECO:0000313" key="2">
    <source>
        <dbReference type="Proteomes" id="UP000298735"/>
    </source>
</evidence>
<dbReference type="KEGG" id="asal:CFBP5507_24225"/>
<evidence type="ECO:0000313" key="1">
    <source>
        <dbReference type="EMBL" id="UYZ10717.1"/>
    </source>
</evidence>
<dbReference type="RefSeq" id="WP_137411068.1">
    <property type="nucleotide sequence ID" value="NZ_CP109969.1"/>
</dbReference>
<proteinExistence type="predicted"/>
<name>A0A4Z1QQ66_9HYPH</name>
<dbReference type="OrthoDB" id="6626310at2"/>
<reference evidence="1" key="1">
    <citation type="submission" date="2022-10" db="EMBL/GenBank/DDBJ databases">
        <title>Complete genome sequence of Agrobacterium salinitolerans CFBP5507.</title>
        <authorList>
            <person name="Tchabashvili S."/>
            <person name="Yen H.-C."/>
            <person name="Haryono M."/>
            <person name="Lin Y.-C."/>
            <person name="Lai E.-M."/>
            <person name="Kuo C.-H."/>
        </authorList>
    </citation>
    <scope>NUCLEOTIDE SEQUENCE</scope>
    <source>
        <strain evidence="1">CFBP5507</strain>
    </source>
</reference>
<dbReference type="AlphaFoldDB" id="A0A4Z1QQ66"/>
<organism evidence="1 2">
    <name type="scientific">Agrobacterium salinitolerans</name>
    <dbReference type="NCBI Taxonomy" id="1183413"/>
    <lineage>
        <taxon>Bacteria</taxon>
        <taxon>Pseudomonadati</taxon>
        <taxon>Pseudomonadota</taxon>
        <taxon>Alphaproteobacteria</taxon>
        <taxon>Hyphomicrobiales</taxon>
        <taxon>Rhizobiaceae</taxon>
        <taxon>Rhizobium/Agrobacterium group</taxon>
        <taxon>Agrobacterium</taxon>
    </lineage>
</organism>